<reference evidence="3" key="1">
    <citation type="journal article" date="2019" name="Int. J. Syst. Evol. Microbiol.">
        <title>The Global Catalogue of Microorganisms (GCM) 10K type strain sequencing project: providing services to taxonomists for standard genome sequencing and annotation.</title>
        <authorList>
            <consortium name="The Broad Institute Genomics Platform"/>
            <consortium name="The Broad Institute Genome Sequencing Center for Infectious Disease"/>
            <person name="Wu L."/>
            <person name="Ma J."/>
        </authorList>
    </citation>
    <scope>NUCLEOTIDE SEQUENCE [LARGE SCALE GENOMIC DNA]</scope>
    <source>
        <strain evidence="3">JCM 15395</strain>
    </source>
</reference>
<keyword evidence="3" id="KW-1185">Reference proteome</keyword>
<dbReference type="Pfam" id="PF01636">
    <property type="entry name" value="APH"/>
    <property type="match status" value="1"/>
</dbReference>
<gene>
    <name evidence="2" type="ORF">GCM10009001_20910</name>
</gene>
<name>A0ABP3R604_9BACI</name>
<sequence>MTNVKLSESVLDWVVDNTNPKATVESYQQLKGSTSSTLHRIALRSGQKLNHYVVRQFDNKEWLEEEPDLAYHEAACLRMAKKTGVVSPELIAYDEKGDICGYPVILMTLLDGEVELKPKRMDQWLYGLAKALAEFHGTDADDFPYWHNSYNDIFSFEIPTWTNVSTSWKKAINLLKAPRMKTAECFIHRDYHPANVLWDNGSVSGVVDWVNGCKGPRGVDVGHCRVNLAMLHGVEAADGFLRDYRELAGSRFTYEPYWDVVSVADMLVGPPEVYPGWEAFGVTGLTDDIMKERLDQYVVSLMARVE</sequence>
<proteinExistence type="predicted"/>
<evidence type="ECO:0000259" key="1">
    <source>
        <dbReference type="Pfam" id="PF01636"/>
    </source>
</evidence>
<dbReference type="InterPro" id="IPR002575">
    <property type="entry name" value="Aminoglycoside_PTrfase"/>
</dbReference>
<dbReference type="RefSeq" id="WP_343812785.1">
    <property type="nucleotide sequence ID" value="NZ_BAAADS010000015.1"/>
</dbReference>
<organism evidence="2 3">
    <name type="scientific">Virgibacillus siamensis</name>
    <dbReference type="NCBI Taxonomy" id="480071"/>
    <lineage>
        <taxon>Bacteria</taxon>
        <taxon>Bacillati</taxon>
        <taxon>Bacillota</taxon>
        <taxon>Bacilli</taxon>
        <taxon>Bacillales</taxon>
        <taxon>Bacillaceae</taxon>
        <taxon>Virgibacillus</taxon>
    </lineage>
</organism>
<dbReference type="PANTHER" id="PTHR21310">
    <property type="entry name" value="AMINOGLYCOSIDE PHOSPHOTRANSFERASE-RELATED-RELATED"/>
    <property type="match status" value="1"/>
</dbReference>
<accession>A0ABP3R604</accession>
<dbReference type="Proteomes" id="UP001500866">
    <property type="component" value="Unassembled WGS sequence"/>
</dbReference>
<protein>
    <recommendedName>
        <fullName evidence="1">Aminoglycoside phosphotransferase domain-containing protein</fullName>
    </recommendedName>
</protein>
<dbReference type="InterPro" id="IPR051678">
    <property type="entry name" value="AGP_Transferase"/>
</dbReference>
<evidence type="ECO:0000313" key="3">
    <source>
        <dbReference type="Proteomes" id="UP001500866"/>
    </source>
</evidence>
<dbReference type="InterPro" id="IPR011009">
    <property type="entry name" value="Kinase-like_dom_sf"/>
</dbReference>
<feature type="domain" description="Aminoglycoside phosphotransferase" evidence="1">
    <location>
        <begin position="45"/>
        <end position="248"/>
    </location>
</feature>
<comment type="caution">
    <text evidence="2">The sequence shown here is derived from an EMBL/GenBank/DDBJ whole genome shotgun (WGS) entry which is preliminary data.</text>
</comment>
<dbReference type="EMBL" id="BAAADS010000015">
    <property type="protein sequence ID" value="GAA0603677.1"/>
    <property type="molecule type" value="Genomic_DNA"/>
</dbReference>
<dbReference type="Gene3D" id="3.90.1200.10">
    <property type="match status" value="1"/>
</dbReference>
<evidence type="ECO:0000313" key="2">
    <source>
        <dbReference type="EMBL" id="GAA0603677.1"/>
    </source>
</evidence>
<dbReference type="SUPFAM" id="SSF56112">
    <property type="entry name" value="Protein kinase-like (PK-like)"/>
    <property type="match status" value="1"/>
</dbReference>